<name>A0ABP9ADS5_9PSEU</name>
<accession>A0ABP9ADS5</accession>
<organism evidence="1 2">
    <name type="scientific">Actinomycetospora chlora</name>
    <dbReference type="NCBI Taxonomy" id="663608"/>
    <lineage>
        <taxon>Bacteria</taxon>
        <taxon>Bacillati</taxon>
        <taxon>Actinomycetota</taxon>
        <taxon>Actinomycetes</taxon>
        <taxon>Pseudonocardiales</taxon>
        <taxon>Pseudonocardiaceae</taxon>
        <taxon>Actinomycetospora</taxon>
    </lineage>
</organism>
<evidence type="ECO:0000313" key="2">
    <source>
        <dbReference type="Proteomes" id="UP001500928"/>
    </source>
</evidence>
<protein>
    <submittedName>
        <fullName evidence="1">SRPBCC family protein</fullName>
    </submittedName>
</protein>
<proteinExistence type="predicted"/>
<comment type="caution">
    <text evidence="1">The sequence shown here is derived from an EMBL/GenBank/DDBJ whole genome shotgun (WGS) entry which is preliminary data.</text>
</comment>
<evidence type="ECO:0000313" key="1">
    <source>
        <dbReference type="EMBL" id="GAA4779304.1"/>
    </source>
</evidence>
<dbReference type="SUPFAM" id="SSF55961">
    <property type="entry name" value="Bet v1-like"/>
    <property type="match status" value="1"/>
</dbReference>
<dbReference type="RefSeq" id="WP_345411460.1">
    <property type="nucleotide sequence ID" value="NZ_BAABHO010000006.1"/>
</dbReference>
<dbReference type="EMBL" id="BAABHO010000006">
    <property type="protein sequence ID" value="GAA4779304.1"/>
    <property type="molecule type" value="Genomic_DNA"/>
</dbReference>
<keyword evidence="2" id="KW-1185">Reference proteome</keyword>
<gene>
    <name evidence="1" type="ORF">GCM10023200_10520</name>
</gene>
<sequence>MTTESRLVSTVIARPWQDVYAYTADPHNLVDWAAGLASAQVEPAPDRPDTYVADSPLGRVEIVWTPDNPFGVLDHVVRLADGTEMDNPLRVVPLGEGAEVVFHVRRRAGMSDDDFTRDADAVATDLATLRRLLEGQLTGP</sequence>
<dbReference type="InterPro" id="IPR023393">
    <property type="entry name" value="START-like_dom_sf"/>
</dbReference>
<reference evidence="2" key="1">
    <citation type="journal article" date="2019" name="Int. J. Syst. Evol. Microbiol.">
        <title>The Global Catalogue of Microorganisms (GCM) 10K type strain sequencing project: providing services to taxonomists for standard genome sequencing and annotation.</title>
        <authorList>
            <consortium name="The Broad Institute Genomics Platform"/>
            <consortium name="The Broad Institute Genome Sequencing Center for Infectious Disease"/>
            <person name="Wu L."/>
            <person name="Ma J."/>
        </authorList>
    </citation>
    <scope>NUCLEOTIDE SEQUENCE [LARGE SCALE GENOMIC DNA]</scope>
    <source>
        <strain evidence="2">JCM 17979</strain>
    </source>
</reference>
<dbReference type="Proteomes" id="UP001500928">
    <property type="component" value="Unassembled WGS sequence"/>
</dbReference>
<dbReference type="Gene3D" id="3.30.530.20">
    <property type="match status" value="1"/>
</dbReference>